<comment type="subcellular location">
    <subcellularLocation>
        <location evidence="1">Nucleus</location>
    </subcellularLocation>
</comment>
<sequence length="121" mass="13215">MTGSDAKADQSRKRKSKKRSKSDLDDSTVVKDASTAGMDAELDVQEPTMAEKLASLELQNDGSLNGKTEEEATHSTNIPSADSVHVMLKQALNADDHSLLLSCLYTSDDKVFFPSIYYQIS</sequence>
<evidence type="ECO:0000256" key="2">
    <source>
        <dbReference type="ARBA" id="ARBA00023242"/>
    </source>
</evidence>
<gene>
    <name evidence="4" type="ORF">AXF42_Ash010738</name>
</gene>
<dbReference type="GO" id="GO:0000462">
    <property type="term" value="P:maturation of SSU-rRNA from tricistronic rRNA transcript (SSU-rRNA, 5.8S rRNA, LSU-rRNA)"/>
    <property type="evidence" value="ECO:0007669"/>
    <property type="project" value="TreeGrafter"/>
</dbReference>
<evidence type="ECO:0000256" key="3">
    <source>
        <dbReference type="SAM" id="MobiDB-lite"/>
    </source>
</evidence>
<dbReference type="OrthoDB" id="30195at2759"/>
<dbReference type="GO" id="GO:0005730">
    <property type="term" value="C:nucleolus"/>
    <property type="evidence" value="ECO:0007669"/>
    <property type="project" value="TreeGrafter"/>
</dbReference>
<protein>
    <submittedName>
        <fullName evidence="4">Uncharacterized protein</fullName>
    </submittedName>
</protein>
<feature type="compositionally biased region" description="Basic and acidic residues" evidence="3">
    <location>
        <begin position="1"/>
        <end position="11"/>
    </location>
</feature>
<proteinExistence type="predicted"/>
<dbReference type="Proteomes" id="UP000236161">
    <property type="component" value="Unassembled WGS sequence"/>
</dbReference>
<dbReference type="PANTHER" id="PTHR44267:SF1">
    <property type="entry name" value="WD REPEAT-CONTAINING PROTEIN 43"/>
    <property type="match status" value="1"/>
</dbReference>
<reference evidence="4 5" key="1">
    <citation type="journal article" date="2017" name="Nature">
        <title>The Apostasia genome and the evolution of orchids.</title>
        <authorList>
            <person name="Zhang G.Q."/>
            <person name="Liu K.W."/>
            <person name="Li Z."/>
            <person name="Lohaus R."/>
            <person name="Hsiao Y.Y."/>
            <person name="Niu S.C."/>
            <person name="Wang J.Y."/>
            <person name="Lin Y.C."/>
            <person name="Xu Q."/>
            <person name="Chen L.J."/>
            <person name="Yoshida K."/>
            <person name="Fujiwara S."/>
            <person name="Wang Z.W."/>
            <person name="Zhang Y.Q."/>
            <person name="Mitsuda N."/>
            <person name="Wang M."/>
            <person name="Liu G.H."/>
            <person name="Pecoraro L."/>
            <person name="Huang H.X."/>
            <person name="Xiao X.J."/>
            <person name="Lin M."/>
            <person name="Wu X.Y."/>
            <person name="Wu W.L."/>
            <person name="Chen Y.Y."/>
            <person name="Chang S.B."/>
            <person name="Sakamoto S."/>
            <person name="Ohme-Takagi M."/>
            <person name="Yagi M."/>
            <person name="Zeng S.J."/>
            <person name="Shen C.Y."/>
            <person name="Yeh C.M."/>
            <person name="Luo Y.B."/>
            <person name="Tsai W.C."/>
            <person name="Van de Peer Y."/>
            <person name="Liu Z.J."/>
        </authorList>
    </citation>
    <scope>NUCLEOTIDE SEQUENCE [LARGE SCALE GENOMIC DNA]</scope>
    <source>
        <strain evidence="5">cv. Shenzhen</strain>
        <tissue evidence="4">Stem</tissue>
    </source>
</reference>
<keyword evidence="5" id="KW-1185">Reference proteome</keyword>
<dbReference type="STRING" id="1088818.A0A2I0A0K8"/>
<evidence type="ECO:0000313" key="5">
    <source>
        <dbReference type="Proteomes" id="UP000236161"/>
    </source>
</evidence>
<feature type="compositionally biased region" description="Polar residues" evidence="3">
    <location>
        <begin position="57"/>
        <end position="66"/>
    </location>
</feature>
<evidence type="ECO:0000313" key="4">
    <source>
        <dbReference type="EMBL" id="PKA49054.1"/>
    </source>
</evidence>
<organism evidence="4 5">
    <name type="scientific">Apostasia shenzhenica</name>
    <dbReference type="NCBI Taxonomy" id="1088818"/>
    <lineage>
        <taxon>Eukaryota</taxon>
        <taxon>Viridiplantae</taxon>
        <taxon>Streptophyta</taxon>
        <taxon>Embryophyta</taxon>
        <taxon>Tracheophyta</taxon>
        <taxon>Spermatophyta</taxon>
        <taxon>Magnoliopsida</taxon>
        <taxon>Liliopsida</taxon>
        <taxon>Asparagales</taxon>
        <taxon>Orchidaceae</taxon>
        <taxon>Apostasioideae</taxon>
        <taxon>Apostasia</taxon>
    </lineage>
</organism>
<evidence type="ECO:0000256" key="1">
    <source>
        <dbReference type="ARBA" id="ARBA00004123"/>
    </source>
</evidence>
<keyword evidence="2" id="KW-0539">Nucleus</keyword>
<dbReference type="EMBL" id="KZ452040">
    <property type="protein sequence ID" value="PKA49054.1"/>
    <property type="molecule type" value="Genomic_DNA"/>
</dbReference>
<feature type="region of interest" description="Disordered" evidence="3">
    <location>
        <begin position="1"/>
        <end position="79"/>
    </location>
</feature>
<name>A0A2I0A0K8_9ASPA</name>
<accession>A0A2I0A0K8</accession>
<dbReference type="InterPro" id="IPR052414">
    <property type="entry name" value="U3_snoRNA-assoc_WDR"/>
</dbReference>
<dbReference type="PANTHER" id="PTHR44267">
    <property type="entry name" value="WD REPEAT-CONTAINING PROTEIN 43"/>
    <property type="match status" value="1"/>
</dbReference>
<dbReference type="AlphaFoldDB" id="A0A2I0A0K8"/>